<dbReference type="EC" id="4.1.1.65" evidence="3"/>
<evidence type="ECO:0000256" key="10">
    <source>
        <dbReference type="ARBA" id="ARBA00023317"/>
    </source>
</evidence>
<evidence type="ECO:0000256" key="1">
    <source>
        <dbReference type="ARBA" id="ARBA00001928"/>
    </source>
</evidence>
<evidence type="ECO:0000313" key="14">
    <source>
        <dbReference type="Proteomes" id="UP000015104"/>
    </source>
</evidence>
<name>T1KII6_TETUR</name>
<evidence type="ECO:0000256" key="2">
    <source>
        <dbReference type="ARBA" id="ARBA00005189"/>
    </source>
</evidence>
<evidence type="ECO:0000256" key="7">
    <source>
        <dbReference type="ARBA" id="ARBA00023209"/>
    </source>
</evidence>
<dbReference type="STRING" id="32264.T1KII6"/>
<reference evidence="13" key="2">
    <citation type="submission" date="2015-06" db="UniProtKB">
        <authorList>
            <consortium name="EnsemblMetazoa"/>
        </authorList>
    </citation>
    <scope>IDENTIFICATION</scope>
</reference>
<protein>
    <recommendedName>
        <fullName evidence="3">phosphatidylserine decarboxylase</fullName>
        <ecNumber evidence="3">4.1.1.65</ecNumber>
    </recommendedName>
</protein>
<dbReference type="GO" id="GO:0006646">
    <property type="term" value="P:phosphatidylethanolamine biosynthetic process"/>
    <property type="evidence" value="ECO:0007669"/>
    <property type="project" value="UniProtKB-UniPathway"/>
</dbReference>
<keyword evidence="10" id="KW-0670">Pyruvate</keyword>
<keyword evidence="7" id="KW-0594">Phospholipid biosynthesis</keyword>
<evidence type="ECO:0000256" key="3">
    <source>
        <dbReference type="ARBA" id="ARBA00012243"/>
    </source>
</evidence>
<keyword evidence="5" id="KW-0210">Decarboxylase</keyword>
<dbReference type="NCBIfam" id="TIGR00163">
    <property type="entry name" value="PS_decarb"/>
    <property type="match status" value="1"/>
</dbReference>
<proteinExistence type="predicted"/>
<comment type="pathway">
    <text evidence="11">Phospholipid metabolism; phosphatidylethanolamine biosynthesis.</text>
</comment>
<dbReference type="PANTHER" id="PTHR10067">
    <property type="entry name" value="PHOSPHATIDYLSERINE DECARBOXYLASE"/>
    <property type="match status" value="1"/>
</dbReference>
<dbReference type="HOGENOM" id="CLU_029061_3_0_1"/>
<evidence type="ECO:0000256" key="5">
    <source>
        <dbReference type="ARBA" id="ARBA00022793"/>
    </source>
</evidence>
<organism evidence="13 14">
    <name type="scientific">Tetranychus urticae</name>
    <name type="common">Two-spotted spider mite</name>
    <dbReference type="NCBI Taxonomy" id="32264"/>
    <lineage>
        <taxon>Eukaryota</taxon>
        <taxon>Metazoa</taxon>
        <taxon>Ecdysozoa</taxon>
        <taxon>Arthropoda</taxon>
        <taxon>Chelicerata</taxon>
        <taxon>Arachnida</taxon>
        <taxon>Acari</taxon>
        <taxon>Acariformes</taxon>
        <taxon>Trombidiformes</taxon>
        <taxon>Prostigmata</taxon>
        <taxon>Eleutherengona</taxon>
        <taxon>Raphignathae</taxon>
        <taxon>Tetranychoidea</taxon>
        <taxon>Tetranychidae</taxon>
        <taxon>Tetranychus</taxon>
    </lineage>
</organism>
<evidence type="ECO:0000256" key="6">
    <source>
        <dbReference type="ARBA" id="ARBA00023098"/>
    </source>
</evidence>
<comment type="pathway">
    <text evidence="2">Lipid metabolism.</text>
</comment>
<dbReference type="PANTHER" id="PTHR10067:SF6">
    <property type="entry name" value="PHOSPHATIDYLSERINE DECARBOXYLASE PROENZYME, MITOCHONDRIAL"/>
    <property type="match status" value="1"/>
</dbReference>
<dbReference type="GO" id="GO:0004609">
    <property type="term" value="F:phosphatidylserine decarboxylase activity"/>
    <property type="evidence" value="ECO:0007669"/>
    <property type="project" value="UniProtKB-EC"/>
</dbReference>
<dbReference type="AlphaFoldDB" id="T1KII6"/>
<dbReference type="InterPro" id="IPR003817">
    <property type="entry name" value="PS_Dcarbxylase"/>
</dbReference>
<reference evidence="14" key="1">
    <citation type="submission" date="2011-08" db="EMBL/GenBank/DDBJ databases">
        <authorList>
            <person name="Rombauts S."/>
        </authorList>
    </citation>
    <scope>NUCLEOTIDE SEQUENCE</scope>
    <source>
        <strain evidence="14">London</strain>
    </source>
</reference>
<dbReference type="EMBL" id="CAEY01000114">
    <property type="status" value="NOT_ANNOTATED_CDS"/>
    <property type="molecule type" value="Genomic_DNA"/>
</dbReference>
<comment type="function">
    <text evidence="12">Catalyzes the formation of phosphatidylethanolamine (PtdEtn) from phosphatidylserine (PtdSer). Plays a central role in phospholipid metabolism and in the interorganelle trafficking of phosphatidylserine. May be involved in lipid droplet biogenesis at the endoplasmic reticulum membrane.</text>
</comment>
<dbReference type="InterPro" id="IPR033177">
    <property type="entry name" value="PSD-B"/>
</dbReference>
<evidence type="ECO:0000313" key="13">
    <source>
        <dbReference type="EnsemblMetazoa" id="tetur12g01500.1"/>
    </source>
</evidence>
<dbReference type="Proteomes" id="UP000015104">
    <property type="component" value="Unassembled WGS sequence"/>
</dbReference>
<keyword evidence="4" id="KW-0444">Lipid biosynthesis</keyword>
<keyword evidence="8" id="KW-0456">Lyase</keyword>
<sequence>MNFTPIFALQMLIHVLIKVPFKLTFKFKSHLKNNLTLRQFHSQEYHQTSQDYLLNEVQLTLLKYLPLRTISRVWGLMTSLYLPICLRSSVLGSYSRLFDCQLKEAEIDDYRLYPSLKQFFTRSLKPGLRPIAPGDNLVSPVDGTVLHFGRVTEGNIEQIKGVYFTVRSFLGPQSWPSFDSIYNKIYNCLYNCVIYLAPGDYHRFHSPAEWKVHFRRHFPGHLLSVHPSFVGRVKGLFTINERVAYLGHWNHGFMSMTAVGATNVGSVSTYFDPNLKTNRFNWRRKPYNDHVFGGPIGFDKGDAFGEFNLGSTIVLLFEAPRNWRFTVQPGDKIKYGQLLFKQKSNQAKC</sequence>
<evidence type="ECO:0000256" key="12">
    <source>
        <dbReference type="ARBA" id="ARBA00045136"/>
    </source>
</evidence>
<accession>T1KII6</accession>
<keyword evidence="9" id="KW-1208">Phospholipid metabolism</keyword>
<keyword evidence="14" id="KW-1185">Reference proteome</keyword>
<dbReference type="EnsemblMetazoa" id="tetur12g01500.1">
    <property type="protein sequence ID" value="tetur12g01500.1"/>
    <property type="gene ID" value="tetur12g01500"/>
</dbReference>
<dbReference type="eggNOG" id="KOG2420">
    <property type="taxonomic scope" value="Eukaryota"/>
</dbReference>
<evidence type="ECO:0000256" key="8">
    <source>
        <dbReference type="ARBA" id="ARBA00023239"/>
    </source>
</evidence>
<evidence type="ECO:0000256" key="4">
    <source>
        <dbReference type="ARBA" id="ARBA00022516"/>
    </source>
</evidence>
<evidence type="ECO:0000256" key="11">
    <source>
        <dbReference type="ARBA" id="ARBA00024326"/>
    </source>
</evidence>
<dbReference type="Pfam" id="PF02666">
    <property type="entry name" value="PS_Dcarbxylase"/>
    <property type="match status" value="1"/>
</dbReference>
<evidence type="ECO:0000256" key="9">
    <source>
        <dbReference type="ARBA" id="ARBA00023264"/>
    </source>
</evidence>
<comment type="cofactor">
    <cofactor evidence="1">
        <name>pyruvate</name>
        <dbReference type="ChEBI" id="CHEBI:15361"/>
    </cofactor>
</comment>
<keyword evidence="6" id="KW-0443">Lipid metabolism</keyword>
<dbReference type="UniPathway" id="UPA00558"/>
<dbReference type="GO" id="GO:0005739">
    <property type="term" value="C:mitochondrion"/>
    <property type="evidence" value="ECO:0007669"/>
    <property type="project" value="TreeGrafter"/>
</dbReference>